<name>A0A067TMN2_GALM3</name>
<dbReference type="InterPro" id="IPR021851">
    <property type="entry name" value="DUF3455"/>
</dbReference>
<protein>
    <recommendedName>
        <fullName evidence="4">Malate dehydrogenase</fullName>
    </recommendedName>
</protein>
<reference evidence="3" key="1">
    <citation type="journal article" date="2014" name="Proc. Natl. Acad. Sci. U.S.A.">
        <title>Extensive sampling of basidiomycete genomes demonstrates inadequacy of the white-rot/brown-rot paradigm for wood decay fungi.</title>
        <authorList>
            <person name="Riley R."/>
            <person name="Salamov A.A."/>
            <person name="Brown D.W."/>
            <person name="Nagy L.G."/>
            <person name="Floudas D."/>
            <person name="Held B.W."/>
            <person name="Levasseur A."/>
            <person name="Lombard V."/>
            <person name="Morin E."/>
            <person name="Otillar R."/>
            <person name="Lindquist E.A."/>
            <person name="Sun H."/>
            <person name="LaButti K.M."/>
            <person name="Schmutz J."/>
            <person name="Jabbour D."/>
            <person name="Luo H."/>
            <person name="Baker S.E."/>
            <person name="Pisabarro A.G."/>
            <person name="Walton J.D."/>
            <person name="Blanchette R.A."/>
            <person name="Henrissat B."/>
            <person name="Martin F."/>
            <person name="Cullen D."/>
            <person name="Hibbett D.S."/>
            <person name="Grigoriev I.V."/>
        </authorList>
    </citation>
    <scope>NUCLEOTIDE SEQUENCE [LARGE SCALE GENOMIC DNA]</scope>
    <source>
        <strain evidence="3">CBS 339.88</strain>
    </source>
</reference>
<keyword evidence="3" id="KW-1185">Reference proteome</keyword>
<dbReference type="PANTHER" id="PTHR35567">
    <property type="entry name" value="MALATE DEHYDROGENASE (AFU_ORTHOLOGUE AFUA_2G13800)"/>
    <property type="match status" value="1"/>
</dbReference>
<dbReference type="EMBL" id="KL142372">
    <property type="protein sequence ID" value="KDR80228.1"/>
    <property type="molecule type" value="Genomic_DNA"/>
</dbReference>
<dbReference type="OrthoDB" id="1859733at2759"/>
<dbReference type="Pfam" id="PF11937">
    <property type="entry name" value="DUF3455"/>
    <property type="match status" value="1"/>
</dbReference>
<dbReference type="HOGENOM" id="CLU_067863_3_1_1"/>
<feature type="signal peptide" evidence="1">
    <location>
        <begin position="1"/>
        <end position="21"/>
    </location>
</feature>
<evidence type="ECO:0000256" key="1">
    <source>
        <dbReference type="SAM" id="SignalP"/>
    </source>
</evidence>
<evidence type="ECO:0008006" key="4">
    <source>
        <dbReference type="Google" id="ProtNLM"/>
    </source>
</evidence>
<evidence type="ECO:0000313" key="3">
    <source>
        <dbReference type="Proteomes" id="UP000027222"/>
    </source>
</evidence>
<proteinExistence type="predicted"/>
<organism evidence="2 3">
    <name type="scientific">Galerina marginata (strain CBS 339.88)</name>
    <dbReference type="NCBI Taxonomy" id="685588"/>
    <lineage>
        <taxon>Eukaryota</taxon>
        <taxon>Fungi</taxon>
        <taxon>Dikarya</taxon>
        <taxon>Basidiomycota</taxon>
        <taxon>Agaricomycotina</taxon>
        <taxon>Agaricomycetes</taxon>
        <taxon>Agaricomycetidae</taxon>
        <taxon>Agaricales</taxon>
        <taxon>Agaricineae</taxon>
        <taxon>Strophariaceae</taxon>
        <taxon>Galerina</taxon>
    </lineage>
</organism>
<dbReference type="PANTHER" id="PTHR35567:SF1">
    <property type="entry name" value="CONSERVED FUNGAL PROTEIN (AFU_ORTHOLOGUE AFUA_1G14230)"/>
    <property type="match status" value="1"/>
</dbReference>
<feature type="chain" id="PRO_5001647049" description="Malate dehydrogenase" evidence="1">
    <location>
        <begin position="22"/>
        <end position="237"/>
    </location>
</feature>
<accession>A0A067TMN2</accession>
<dbReference type="Proteomes" id="UP000027222">
    <property type="component" value="Unassembled WGS sequence"/>
</dbReference>
<dbReference type="AlphaFoldDB" id="A0A067TMN2"/>
<sequence length="237" mass="24203">MIAFTTFISLAVSVPLLTVSGSALKRSGCSLKGHTTPSLPAPLVAPTDALSWVGLAIGTQNYTCSSAGTYTNVGALAELFDVSCLVQTSIFPALQDIAIAAWEAAPPTVTAAEVIKSLHGLTTPAILGQHYYVVNPVSGIGINPKWDFTSQGSLAGNKEAFVVAAKVNGASAPTGSKDIDWVQLGALAGAPALAGELAKEVYRTDTRLGQPPASCTAGSAEIVVKYAAKYYGFGGSV</sequence>
<gene>
    <name evidence="2" type="ORF">GALMADRAFT_153889</name>
</gene>
<evidence type="ECO:0000313" key="2">
    <source>
        <dbReference type="EMBL" id="KDR80228.1"/>
    </source>
</evidence>
<keyword evidence="1" id="KW-0732">Signal</keyword>